<evidence type="ECO:0000256" key="8">
    <source>
        <dbReference type="SAM" id="Phobius"/>
    </source>
</evidence>
<evidence type="ECO:0000256" key="3">
    <source>
        <dbReference type="ARBA" id="ARBA00022692"/>
    </source>
</evidence>
<sequence>IFFRKSSNRQKNMKERRSGKSNHHQDNDEEVHHQNSHLTSFKFAKLFDSEASWDKDQLGDVLHWIRQVVGLLCGLLWGAIPLVGGIWLLLFLAISSGIVYGYYALILKIDEEDYGGHAALLQDGLFASLSVFLTPSLARLSWLFIPAEKMVWQKVFFMVSQMTFLFTLALDAFCFLKIGTSFGRSLQIRDRNSLASYYS</sequence>
<feature type="compositionally biased region" description="Basic and acidic residues" evidence="7">
    <location>
        <begin position="12"/>
        <end position="31"/>
    </location>
</feature>
<evidence type="ECO:0008006" key="11">
    <source>
        <dbReference type="Google" id="ProtNLM"/>
    </source>
</evidence>
<protein>
    <recommendedName>
        <fullName evidence="11">Rab5-interacting protein</fullName>
    </recommendedName>
</protein>
<dbReference type="InterPro" id="IPR010742">
    <property type="entry name" value="RCAF1"/>
</dbReference>
<evidence type="ECO:0000313" key="9">
    <source>
        <dbReference type="EMBL" id="KAH0918558.1"/>
    </source>
</evidence>
<evidence type="ECO:0000256" key="2">
    <source>
        <dbReference type="ARBA" id="ARBA00009436"/>
    </source>
</evidence>
<keyword evidence="3 8" id="KW-0812">Transmembrane</keyword>
<accession>A0ABQ8CND3</accession>
<feature type="region of interest" description="Disordered" evidence="7">
    <location>
        <begin position="1"/>
        <end position="31"/>
    </location>
</feature>
<dbReference type="Proteomes" id="UP000824890">
    <property type="component" value="Unassembled WGS sequence"/>
</dbReference>
<feature type="transmembrane region" description="Helical" evidence="8">
    <location>
        <begin position="61"/>
        <end position="80"/>
    </location>
</feature>
<evidence type="ECO:0000256" key="4">
    <source>
        <dbReference type="ARBA" id="ARBA00022824"/>
    </source>
</evidence>
<organism evidence="9 10">
    <name type="scientific">Brassica napus</name>
    <name type="common">Rape</name>
    <dbReference type="NCBI Taxonomy" id="3708"/>
    <lineage>
        <taxon>Eukaryota</taxon>
        <taxon>Viridiplantae</taxon>
        <taxon>Streptophyta</taxon>
        <taxon>Embryophyta</taxon>
        <taxon>Tracheophyta</taxon>
        <taxon>Spermatophyta</taxon>
        <taxon>Magnoliopsida</taxon>
        <taxon>eudicotyledons</taxon>
        <taxon>Gunneridae</taxon>
        <taxon>Pentapetalae</taxon>
        <taxon>rosids</taxon>
        <taxon>malvids</taxon>
        <taxon>Brassicales</taxon>
        <taxon>Brassicaceae</taxon>
        <taxon>Brassiceae</taxon>
        <taxon>Brassica</taxon>
    </lineage>
</organism>
<keyword evidence="10" id="KW-1185">Reference proteome</keyword>
<dbReference type="EMBL" id="JAGKQM010000007">
    <property type="protein sequence ID" value="KAH0918558.1"/>
    <property type="molecule type" value="Genomic_DNA"/>
</dbReference>
<comment type="similarity">
    <text evidence="2">Belongs to the EMC6 family.</text>
</comment>
<evidence type="ECO:0000256" key="1">
    <source>
        <dbReference type="ARBA" id="ARBA00004477"/>
    </source>
</evidence>
<dbReference type="PANTHER" id="PTHR12906:SF2">
    <property type="entry name" value="RAB5-INTERACTING PROTEIN"/>
    <property type="match status" value="1"/>
</dbReference>
<proteinExistence type="inferred from homology"/>
<dbReference type="Pfam" id="PF07019">
    <property type="entry name" value="EMC6"/>
    <property type="match status" value="1"/>
</dbReference>
<evidence type="ECO:0000313" key="10">
    <source>
        <dbReference type="Proteomes" id="UP000824890"/>
    </source>
</evidence>
<keyword evidence="4" id="KW-0256">Endoplasmic reticulum</keyword>
<evidence type="ECO:0000256" key="6">
    <source>
        <dbReference type="ARBA" id="ARBA00023136"/>
    </source>
</evidence>
<name>A0ABQ8CND3_BRANA</name>
<comment type="caution">
    <text evidence="9">The sequence shown here is derived from an EMBL/GenBank/DDBJ whole genome shotgun (WGS) entry which is preliminary data.</text>
</comment>
<feature type="transmembrane region" description="Helical" evidence="8">
    <location>
        <begin position="151"/>
        <end position="176"/>
    </location>
</feature>
<feature type="transmembrane region" description="Helical" evidence="8">
    <location>
        <begin position="86"/>
        <end position="105"/>
    </location>
</feature>
<reference evidence="9 10" key="1">
    <citation type="submission" date="2021-05" db="EMBL/GenBank/DDBJ databases">
        <title>Genome Assembly of Synthetic Allotetraploid Brassica napus Reveals Homoeologous Exchanges between Subgenomes.</title>
        <authorList>
            <person name="Davis J.T."/>
        </authorList>
    </citation>
    <scope>NUCLEOTIDE SEQUENCE [LARGE SCALE GENOMIC DNA]</scope>
    <source>
        <strain evidence="10">cv. Da-Ae</strain>
        <tissue evidence="9">Seedling</tissue>
    </source>
</reference>
<dbReference type="InterPro" id="IPR029008">
    <property type="entry name" value="EMC6-like"/>
</dbReference>
<evidence type="ECO:0000256" key="7">
    <source>
        <dbReference type="SAM" id="MobiDB-lite"/>
    </source>
</evidence>
<evidence type="ECO:0000256" key="5">
    <source>
        <dbReference type="ARBA" id="ARBA00022989"/>
    </source>
</evidence>
<feature type="transmembrane region" description="Helical" evidence="8">
    <location>
        <begin position="125"/>
        <end position="145"/>
    </location>
</feature>
<comment type="subcellular location">
    <subcellularLocation>
        <location evidence="1">Endoplasmic reticulum membrane</location>
        <topology evidence="1">Multi-pass membrane protein</topology>
    </subcellularLocation>
</comment>
<feature type="non-terminal residue" evidence="9">
    <location>
        <position position="1"/>
    </location>
</feature>
<dbReference type="PANTHER" id="PTHR12906">
    <property type="entry name" value="PROTEIN C20ORF24 RAB5-INTERACTING PROTEIN"/>
    <property type="match status" value="1"/>
</dbReference>
<keyword evidence="6 8" id="KW-0472">Membrane</keyword>
<keyword evidence="5 8" id="KW-1133">Transmembrane helix</keyword>
<gene>
    <name evidence="9" type="ORF">HID58_026218</name>
</gene>